<dbReference type="Proteomes" id="UP001168524">
    <property type="component" value="Unassembled WGS sequence"/>
</dbReference>
<evidence type="ECO:0000313" key="1">
    <source>
        <dbReference type="EMBL" id="MDN0013941.1"/>
    </source>
</evidence>
<organism evidence="1 2">
    <name type="scientific">Acinetobacter thutiue</name>
    <dbReference type="NCBI Taxonomy" id="2998078"/>
    <lineage>
        <taxon>Bacteria</taxon>
        <taxon>Pseudomonadati</taxon>
        <taxon>Pseudomonadota</taxon>
        <taxon>Gammaproteobacteria</taxon>
        <taxon>Moraxellales</taxon>
        <taxon>Moraxellaceae</taxon>
        <taxon>Acinetobacter</taxon>
    </lineage>
</organism>
<protein>
    <recommendedName>
        <fullName evidence="3">WG repeat-containing protein</fullName>
    </recommendedName>
</protein>
<sequence length="64" mass="7011">MAIALVQEKGGYFYVYDEKGRQLFAKGKLASTLVGYTSNTVSIKKGGFIYVYDEKGHQIAAKSA</sequence>
<keyword evidence="2" id="KW-1185">Reference proteome</keyword>
<dbReference type="RefSeq" id="WP_267980193.1">
    <property type="nucleotide sequence ID" value="NZ_JAPQKF010000002.1"/>
</dbReference>
<proteinExistence type="predicted"/>
<evidence type="ECO:0000313" key="2">
    <source>
        <dbReference type="Proteomes" id="UP001168524"/>
    </source>
</evidence>
<comment type="caution">
    <text evidence="1">The sequence shown here is derived from an EMBL/GenBank/DDBJ whole genome shotgun (WGS) entry which is preliminary data.</text>
</comment>
<evidence type="ECO:0008006" key="3">
    <source>
        <dbReference type="Google" id="ProtNLM"/>
    </source>
</evidence>
<reference evidence="1" key="1">
    <citation type="submission" date="2023-06" db="EMBL/GenBank/DDBJ databases">
        <title>Two novel species of Acinetobacter isolated from motorbike repairing workshop in Vietnam.</title>
        <authorList>
            <person name="Le N.T.T."/>
        </authorList>
    </citation>
    <scope>NUCLEOTIDE SEQUENCE</scope>
    <source>
        <strain evidence="1">VNH17</strain>
    </source>
</reference>
<gene>
    <name evidence="1" type="ORF">QTA56_06765</name>
</gene>
<name>A0ABT7WMN7_9GAMM</name>
<accession>A0ABT7WMN7</accession>
<dbReference type="EMBL" id="JAUDZE010000002">
    <property type="protein sequence ID" value="MDN0013941.1"/>
    <property type="molecule type" value="Genomic_DNA"/>
</dbReference>